<dbReference type="Pfam" id="PF05866">
    <property type="entry name" value="RusA"/>
    <property type="match status" value="1"/>
</dbReference>
<dbReference type="InterPro" id="IPR008822">
    <property type="entry name" value="Endonuclease_RusA-like"/>
</dbReference>
<dbReference type="SUPFAM" id="SSF103084">
    <property type="entry name" value="Holliday junction resolvase RusA"/>
    <property type="match status" value="1"/>
</dbReference>
<evidence type="ECO:0000256" key="1">
    <source>
        <dbReference type="SAM" id="MobiDB-lite"/>
    </source>
</evidence>
<evidence type="ECO:0000313" key="2">
    <source>
        <dbReference type="EMBL" id="GIM29875.1"/>
    </source>
</evidence>
<dbReference type="AlphaFoldDB" id="A0A919S277"/>
<name>A0A919S277_9CLOT</name>
<comment type="caution">
    <text evidence="2">The sequence shown here is derived from an EMBL/GenBank/DDBJ whole genome shotgun (WGS) entry which is preliminary data.</text>
</comment>
<keyword evidence="3" id="KW-1185">Reference proteome</keyword>
<evidence type="ECO:0000313" key="3">
    <source>
        <dbReference type="Proteomes" id="UP000679179"/>
    </source>
</evidence>
<dbReference type="RefSeq" id="WP_212904559.1">
    <property type="nucleotide sequence ID" value="NZ_BOPZ01000023.1"/>
</dbReference>
<sequence>MIKVTILGDPKGKGRPRMSTKSGVAYTPKDTIMYENLVRHEYAAQRGEKLLGAINAKITAFYSIPKSVSKKKRQEMIEGKIRPIKKPDTDNVAKIVLDSLNKIAFDDDSQVVSLSVDKYYSDNPRVELTLESVQNA</sequence>
<dbReference type="GO" id="GO:0006281">
    <property type="term" value="P:DNA repair"/>
    <property type="evidence" value="ECO:0007669"/>
    <property type="project" value="InterPro"/>
</dbReference>
<dbReference type="Gene3D" id="3.30.1330.70">
    <property type="entry name" value="Holliday junction resolvase RusA"/>
    <property type="match status" value="1"/>
</dbReference>
<dbReference type="InterPro" id="IPR036614">
    <property type="entry name" value="RusA-like_sf"/>
</dbReference>
<dbReference type="EMBL" id="BOPZ01000023">
    <property type="protein sequence ID" value="GIM29875.1"/>
    <property type="molecule type" value="Genomic_DNA"/>
</dbReference>
<proteinExistence type="predicted"/>
<protein>
    <submittedName>
        <fullName evidence="2">Phage protein</fullName>
    </submittedName>
</protein>
<gene>
    <name evidence="2" type="ORF">CPJCM30710_25410</name>
</gene>
<reference evidence="2" key="1">
    <citation type="submission" date="2021-03" db="EMBL/GenBank/DDBJ databases">
        <title>Taxonomic study of Clostridium polyendosporum from meadow-gley soil under rice.</title>
        <authorList>
            <person name="Kobayashi H."/>
            <person name="Tanizawa Y."/>
            <person name="Yagura M."/>
        </authorList>
    </citation>
    <scope>NUCLEOTIDE SEQUENCE</scope>
    <source>
        <strain evidence="2">JCM 30710</strain>
    </source>
</reference>
<dbReference type="Proteomes" id="UP000679179">
    <property type="component" value="Unassembled WGS sequence"/>
</dbReference>
<dbReference type="GO" id="GO:0000287">
    <property type="term" value="F:magnesium ion binding"/>
    <property type="evidence" value="ECO:0007669"/>
    <property type="project" value="InterPro"/>
</dbReference>
<organism evidence="2 3">
    <name type="scientific">Clostridium polyendosporum</name>
    <dbReference type="NCBI Taxonomy" id="69208"/>
    <lineage>
        <taxon>Bacteria</taxon>
        <taxon>Bacillati</taxon>
        <taxon>Bacillota</taxon>
        <taxon>Clostridia</taxon>
        <taxon>Eubacteriales</taxon>
        <taxon>Clostridiaceae</taxon>
        <taxon>Clostridium</taxon>
    </lineage>
</organism>
<accession>A0A919S277</accession>
<dbReference type="GO" id="GO:0006310">
    <property type="term" value="P:DNA recombination"/>
    <property type="evidence" value="ECO:0007669"/>
    <property type="project" value="InterPro"/>
</dbReference>
<feature type="region of interest" description="Disordered" evidence="1">
    <location>
        <begin position="1"/>
        <end position="22"/>
    </location>
</feature>